<feature type="region of interest" description="Disordered" evidence="1">
    <location>
        <begin position="116"/>
        <end position="167"/>
    </location>
</feature>
<proteinExistence type="predicted"/>
<dbReference type="Proteomes" id="UP000015106">
    <property type="component" value="Chromosome 3"/>
</dbReference>
<reference evidence="2" key="2">
    <citation type="submission" date="2018-03" db="EMBL/GenBank/DDBJ databases">
        <title>The Triticum urartu genome reveals the dynamic nature of wheat genome evolution.</title>
        <authorList>
            <person name="Ling H."/>
            <person name="Ma B."/>
            <person name="Shi X."/>
            <person name="Liu H."/>
            <person name="Dong L."/>
            <person name="Sun H."/>
            <person name="Cao Y."/>
            <person name="Gao Q."/>
            <person name="Zheng S."/>
            <person name="Li Y."/>
            <person name="Yu Y."/>
            <person name="Du H."/>
            <person name="Qi M."/>
            <person name="Li Y."/>
            <person name="Yu H."/>
            <person name="Cui Y."/>
            <person name="Wang N."/>
            <person name="Chen C."/>
            <person name="Wu H."/>
            <person name="Zhao Y."/>
            <person name="Zhang J."/>
            <person name="Li Y."/>
            <person name="Zhou W."/>
            <person name="Zhang B."/>
            <person name="Hu W."/>
            <person name="Eijk M."/>
            <person name="Tang J."/>
            <person name="Witsenboer H."/>
            <person name="Zhao S."/>
            <person name="Li Z."/>
            <person name="Zhang A."/>
            <person name="Wang D."/>
            <person name="Liang C."/>
        </authorList>
    </citation>
    <scope>NUCLEOTIDE SEQUENCE [LARGE SCALE GENOMIC DNA]</scope>
    <source>
        <strain evidence="2">cv. G1812</strain>
    </source>
</reference>
<dbReference type="EnsemblPlants" id="TuG1812G0300004430.01.T03">
    <property type="protein sequence ID" value="TuG1812G0300004430.01.T03"/>
    <property type="gene ID" value="TuG1812G0300004430.01"/>
</dbReference>
<reference evidence="3" key="1">
    <citation type="journal article" date="2013" name="Nature">
        <title>Draft genome of the wheat A-genome progenitor Triticum urartu.</title>
        <authorList>
            <person name="Ling H.Q."/>
            <person name="Zhao S."/>
            <person name="Liu D."/>
            <person name="Wang J."/>
            <person name="Sun H."/>
            <person name="Zhang C."/>
            <person name="Fan H."/>
            <person name="Li D."/>
            <person name="Dong L."/>
            <person name="Tao Y."/>
            <person name="Gao C."/>
            <person name="Wu H."/>
            <person name="Li Y."/>
            <person name="Cui Y."/>
            <person name="Guo X."/>
            <person name="Zheng S."/>
            <person name="Wang B."/>
            <person name="Yu K."/>
            <person name="Liang Q."/>
            <person name="Yang W."/>
            <person name="Lou X."/>
            <person name="Chen J."/>
            <person name="Feng M."/>
            <person name="Jian J."/>
            <person name="Zhang X."/>
            <person name="Luo G."/>
            <person name="Jiang Y."/>
            <person name="Liu J."/>
            <person name="Wang Z."/>
            <person name="Sha Y."/>
            <person name="Zhang B."/>
            <person name="Wu H."/>
            <person name="Tang D."/>
            <person name="Shen Q."/>
            <person name="Xue P."/>
            <person name="Zou S."/>
            <person name="Wang X."/>
            <person name="Liu X."/>
            <person name="Wang F."/>
            <person name="Yang Y."/>
            <person name="An X."/>
            <person name="Dong Z."/>
            <person name="Zhang K."/>
            <person name="Zhang X."/>
            <person name="Luo M.C."/>
            <person name="Dvorak J."/>
            <person name="Tong Y."/>
            <person name="Wang J."/>
            <person name="Yang H."/>
            <person name="Li Z."/>
            <person name="Wang D."/>
            <person name="Zhang A."/>
            <person name="Wang J."/>
        </authorList>
    </citation>
    <scope>NUCLEOTIDE SEQUENCE</scope>
    <source>
        <strain evidence="3">cv. G1812</strain>
    </source>
</reference>
<evidence type="ECO:0000256" key="1">
    <source>
        <dbReference type="SAM" id="MobiDB-lite"/>
    </source>
</evidence>
<accession>A0A8R7PXY2</accession>
<dbReference type="Gramene" id="TuG1812G0300004430.01.T03">
    <property type="protein sequence ID" value="TuG1812G0300004430.01.T03"/>
    <property type="gene ID" value="TuG1812G0300004430.01"/>
</dbReference>
<reference evidence="2" key="3">
    <citation type="submission" date="2022-06" db="UniProtKB">
        <authorList>
            <consortium name="EnsemblPlants"/>
        </authorList>
    </citation>
    <scope>IDENTIFICATION</scope>
</reference>
<dbReference type="AlphaFoldDB" id="A0A8R7PXY2"/>
<feature type="compositionally biased region" description="Low complexity" evidence="1">
    <location>
        <begin position="151"/>
        <end position="162"/>
    </location>
</feature>
<dbReference type="EnsemblPlants" id="TuG1812G0300004430.01.T01">
    <property type="protein sequence ID" value="TuG1812G0300004430.01.T01"/>
    <property type="gene ID" value="TuG1812G0300004430.01"/>
</dbReference>
<name>A0A8R7PXY2_TRIUA</name>
<keyword evidence="3" id="KW-1185">Reference proteome</keyword>
<evidence type="ECO:0000313" key="3">
    <source>
        <dbReference type="Proteomes" id="UP000015106"/>
    </source>
</evidence>
<dbReference type="Gramene" id="TuG1812G0300004430.01.T01">
    <property type="protein sequence ID" value="TuG1812G0300004430.01.T01"/>
    <property type="gene ID" value="TuG1812G0300004430.01"/>
</dbReference>
<evidence type="ECO:0000313" key="2">
    <source>
        <dbReference type="EnsemblPlants" id="TuG1812G0300004430.01.T01"/>
    </source>
</evidence>
<sequence>MGSYKKVKKTRRDPHGHTIPHSLSVLPHSSREARPLFSPIHNTAPAERNPGTLRCSGQIRSPRTALAMPSLYIPASLCAASYPSPCGRAPWLLPAAARDGRRAHYCGSRSNTPLLHRHTSLAASSRETTNYTSSRATSEIDEPDDNGKLESPPTSSTRNRTTAMSRSSTVDLGALLPGVAPLAKPKMLSNQVCVSTLLLMALKASTKASSSSYFYMQALKSASTFGPSSSFFL</sequence>
<organism evidence="2 3">
    <name type="scientific">Triticum urartu</name>
    <name type="common">Red wild einkorn</name>
    <name type="synonym">Crithodium urartu</name>
    <dbReference type="NCBI Taxonomy" id="4572"/>
    <lineage>
        <taxon>Eukaryota</taxon>
        <taxon>Viridiplantae</taxon>
        <taxon>Streptophyta</taxon>
        <taxon>Embryophyta</taxon>
        <taxon>Tracheophyta</taxon>
        <taxon>Spermatophyta</taxon>
        <taxon>Magnoliopsida</taxon>
        <taxon>Liliopsida</taxon>
        <taxon>Poales</taxon>
        <taxon>Poaceae</taxon>
        <taxon>BOP clade</taxon>
        <taxon>Pooideae</taxon>
        <taxon>Triticodae</taxon>
        <taxon>Triticeae</taxon>
        <taxon>Triticinae</taxon>
        <taxon>Triticum</taxon>
    </lineage>
</organism>
<feature type="compositionally biased region" description="Polar residues" evidence="1">
    <location>
        <begin position="121"/>
        <end position="137"/>
    </location>
</feature>
<feature type="region of interest" description="Disordered" evidence="1">
    <location>
        <begin position="1"/>
        <end position="28"/>
    </location>
</feature>
<protein>
    <submittedName>
        <fullName evidence="2">Uncharacterized protein</fullName>
    </submittedName>
</protein>
<feature type="compositionally biased region" description="Basic residues" evidence="1">
    <location>
        <begin position="1"/>
        <end position="14"/>
    </location>
</feature>